<keyword evidence="6" id="KW-0443">Lipid metabolism</keyword>
<evidence type="ECO:0000256" key="3">
    <source>
        <dbReference type="ARBA" id="ARBA00022737"/>
    </source>
</evidence>
<dbReference type="GO" id="GO:0035556">
    <property type="term" value="P:intracellular signal transduction"/>
    <property type="evidence" value="ECO:0007669"/>
    <property type="project" value="InterPro"/>
</dbReference>
<dbReference type="PROSITE" id="PS50035">
    <property type="entry name" value="PLD"/>
    <property type="match status" value="2"/>
</dbReference>
<feature type="compositionally biased region" description="Polar residues" evidence="8">
    <location>
        <begin position="24"/>
        <end position="34"/>
    </location>
</feature>
<sequence length="1437" mass="162925">MGGPFADTKPSRPPGSPPRLAPPHSQSMPHIQRSQSERQHPNVAPKWNRLRSLLPQIAAQHKTLPPQASTVVPQSVNITDELIAGGLSALVLRLWFERDEKEHRRVPILFHRLRIRVSDSLHPLHGNKAVFRIECEYANGAVRWVVYRQLREFLSLHAHYTVSNAYFRNVETLPDFPMMSLPYFKFLKERNKDVGRADFARMQREALENYLIGLVRAVMWHPSANRLAGFLEISALMVSLAQSGGAQYKAGMLRIESVGNKGILGRRATSWRERKAPKWCSVRESYLVVHEEIGELAVWDVFLIDTEFRIERPTRYLRQGLSLLQHFEDDHPEEVQPGQGSAMVEAYDSHQPSHTRHRVSSIKSHLSKVFHFGRHDDPERSKSTANVHETYANGGHGDTRASTDPGHHRLSASSASSSSSSSPSRPVTPMLDPSTNTNPLLGAEDHDEYKPDENGNPNSKKRKSRLNANEVSKHTFYVENSQMRLKLYAKNERQMLQWIAALERVARDCHYTGKNRFDSFAPIRLNVAAQWLVDGRDYFWNLSRAMMLATESIYIHDWWLSPELQLRRPGMPKYRLDNLLERKAKEGVKIYIIVYQEVSSRTTPTDSNYTKQRLTALHPNIMVQRSPSHFQTGTFYWAHHEKLCVIDQAIAFMGGLDLCFGRWDTPQHVIIDDPEGVPEGAECIWPGKDYSNPRISDFHTLSKPHEDMYDRSKVPRMPWHDVGMQVVGQPARDLARHFVQRWNHLLRIKNHTRLMPMLLPPPEFRPGELTQMGLTGTCEFQITRSAGPWSLGTPDRIEHSIQNAYLKAIQMSEHFVYIENQFFITSTVVNEVTVENRIGDALVARIIRAHRERTPWKCCVVIPLVPGFTYPIDHSDASSIRIIMECQNRTICRGPNSIFGRLRKEGIDPDDYIAFLSLRNWGKLRDGVLTTEEVYIHGKVCIVDDRLAIIGSANINERSQRGDRDSELAAVIRDTDMLECTMGGKPFKVGRFAHTLRVRLMREHIGVDVDGLHEDDLMASESAKAPDQQSQWDPEIEEERGKETGVTDIGKGQERTAMSNLFHDGVDGAEQAIHGTSEAGDKDLALLLRMTGIKSKGLDLTADERFLHEERQMYNREGQKVSGFPSSVVPTLEEKIVAEILPPASQAVGHPLESELQNDAGGPNQTEEARMPDGELFGAPANAAPNSHMDSEPPHARGPVNDATEEENELPRVRSLLRKHVNAKMGQKAWALPTPTPRVDPDGFEDPVCDEFWKNVWLACAVHNTEIFRKVFHAVPDDLVTTWKQYREFILHHERLNQPVRQSSSREPLGRVPSESGDRDAPGQPPTSENTVHSADYAQIASSGHNTSKEYINGDAQQPSSSPPTPPATGQDEKARGRKTSRAAEPFDEMEKEEMERMLQELRGHLVLYPTRFLEGEDAANNFLFNADRLMPLPIYD</sequence>
<comment type="similarity">
    <text evidence="2 7">Belongs to the phospholipase D family.</text>
</comment>
<dbReference type="Proteomes" id="UP000015241">
    <property type="component" value="Unassembled WGS sequence"/>
</dbReference>
<dbReference type="InterPro" id="IPR016555">
    <property type="entry name" value="PLipase_D_euk"/>
</dbReference>
<evidence type="ECO:0000256" key="5">
    <source>
        <dbReference type="ARBA" id="ARBA00022963"/>
    </source>
</evidence>
<keyword evidence="5 7" id="KW-0442">Lipid degradation</keyword>
<dbReference type="OrthoDB" id="14911at2759"/>
<evidence type="ECO:0000256" key="7">
    <source>
        <dbReference type="PIRNR" id="PIRNR009376"/>
    </source>
</evidence>
<feature type="region of interest" description="Disordered" evidence="8">
    <location>
        <begin position="1299"/>
        <end position="1333"/>
    </location>
</feature>
<dbReference type="Gene3D" id="3.30.1520.10">
    <property type="entry name" value="Phox-like domain"/>
    <property type="match status" value="1"/>
</dbReference>
<name>S8E0Z3_FOMSC</name>
<keyword evidence="3" id="KW-0677">Repeat</keyword>
<dbReference type="PANTHER" id="PTHR18896:SF76">
    <property type="entry name" value="PHOSPHOLIPASE"/>
    <property type="match status" value="1"/>
</dbReference>
<dbReference type="GO" id="GO:0006654">
    <property type="term" value="P:phosphatidic acid biosynthetic process"/>
    <property type="evidence" value="ECO:0007669"/>
    <property type="project" value="InterPro"/>
</dbReference>
<feature type="region of interest" description="Disordered" evidence="8">
    <location>
        <begin position="1347"/>
        <end position="1391"/>
    </location>
</feature>
<dbReference type="InterPro" id="IPR001683">
    <property type="entry name" value="PX_dom"/>
</dbReference>
<dbReference type="FunFam" id="3.30.870.10:FF:000011">
    <property type="entry name" value="Phospholipase"/>
    <property type="match status" value="1"/>
</dbReference>
<dbReference type="CDD" id="cd09138">
    <property type="entry name" value="PLDc_vPLD1_2_yPLD_like_1"/>
    <property type="match status" value="1"/>
</dbReference>
<dbReference type="STRING" id="743788.S8E0Z3"/>
<feature type="compositionally biased region" description="Low complexity" evidence="8">
    <location>
        <begin position="411"/>
        <end position="424"/>
    </location>
</feature>
<dbReference type="PANTHER" id="PTHR18896">
    <property type="entry name" value="PHOSPHOLIPASE D"/>
    <property type="match status" value="1"/>
</dbReference>
<dbReference type="InterPro" id="IPR025202">
    <property type="entry name" value="PLD-like_dom"/>
</dbReference>
<keyword evidence="4 7" id="KW-0378">Hydrolase</keyword>
<feature type="region of interest" description="Disordered" evidence="8">
    <location>
        <begin position="1154"/>
        <end position="1208"/>
    </location>
</feature>
<feature type="domain" description="PLD phosphodiesterase" evidence="10">
    <location>
        <begin position="635"/>
        <end position="662"/>
    </location>
</feature>
<feature type="compositionally biased region" description="Basic and acidic residues" evidence="8">
    <location>
        <begin position="397"/>
        <end position="407"/>
    </location>
</feature>
<dbReference type="PIRSF" id="PIRSF009376">
    <property type="entry name" value="Phospholipase_D_euk"/>
    <property type="match status" value="1"/>
</dbReference>
<dbReference type="InterPro" id="IPR001736">
    <property type="entry name" value="PLipase_D/transphosphatidylase"/>
</dbReference>
<dbReference type="EC" id="3.1.4.4" evidence="7"/>
<evidence type="ECO:0000256" key="1">
    <source>
        <dbReference type="ARBA" id="ARBA00000798"/>
    </source>
</evidence>
<evidence type="ECO:0000256" key="2">
    <source>
        <dbReference type="ARBA" id="ARBA00008664"/>
    </source>
</evidence>
<evidence type="ECO:0000259" key="10">
    <source>
        <dbReference type="PROSITE" id="PS50035"/>
    </source>
</evidence>
<dbReference type="InterPro" id="IPR001849">
    <property type="entry name" value="PH_domain"/>
</dbReference>
<feature type="region of interest" description="Disordered" evidence="8">
    <location>
        <begin position="1"/>
        <end position="43"/>
    </location>
</feature>
<dbReference type="InParanoid" id="S8E0Z3"/>
<dbReference type="EMBL" id="KE504165">
    <property type="protein sequence ID" value="EPS98457.1"/>
    <property type="molecule type" value="Genomic_DNA"/>
</dbReference>
<evidence type="ECO:0000256" key="8">
    <source>
        <dbReference type="SAM" id="MobiDB-lite"/>
    </source>
</evidence>
<dbReference type="SMART" id="SM00155">
    <property type="entry name" value="PLDc"/>
    <property type="match status" value="2"/>
</dbReference>
<dbReference type="SUPFAM" id="SSF56024">
    <property type="entry name" value="Phospholipase D/nuclease"/>
    <property type="match status" value="2"/>
</dbReference>
<feature type="region of interest" description="Disordered" evidence="8">
    <location>
        <begin position="1020"/>
        <end position="1053"/>
    </location>
</feature>
<feature type="region of interest" description="Disordered" evidence="8">
    <location>
        <begin position="389"/>
        <end position="468"/>
    </location>
</feature>
<dbReference type="InterPro" id="IPR036871">
    <property type="entry name" value="PX_dom_sf"/>
</dbReference>
<dbReference type="GO" id="GO:0004630">
    <property type="term" value="F:phospholipase D activity"/>
    <property type="evidence" value="ECO:0007669"/>
    <property type="project" value="UniProtKB-UniRule"/>
</dbReference>
<dbReference type="Pfam" id="PF13091">
    <property type="entry name" value="PLDc_2"/>
    <property type="match status" value="1"/>
</dbReference>
<dbReference type="SMART" id="SM00312">
    <property type="entry name" value="PX"/>
    <property type="match status" value="1"/>
</dbReference>
<protein>
    <recommendedName>
        <fullName evidence="7">Phospholipase</fullName>
        <ecNumber evidence="7">3.1.4.4</ecNumber>
    </recommendedName>
</protein>
<reference evidence="11 12" key="1">
    <citation type="journal article" date="2012" name="Science">
        <title>The Paleozoic origin of enzymatic lignin decomposition reconstructed from 31 fungal genomes.</title>
        <authorList>
            <person name="Floudas D."/>
            <person name="Binder M."/>
            <person name="Riley R."/>
            <person name="Barry K."/>
            <person name="Blanchette R.A."/>
            <person name="Henrissat B."/>
            <person name="Martinez A.T."/>
            <person name="Otillar R."/>
            <person name="Spatafora J.W."/>
            <person name="Yadav J.S."/>
            <person name="Aerts A."/>
            <person name="Benoit I."/>
            <person name="Boyd A."/>
            <person name="Carlson A."/>
            <person name="Copeland A."/>
            <person name="Coutinho P.M."/>
            <person name="de Vries R.P."/>
            <person name="Ferreira P."/>
            <person name="Findley K."/>
            <person name="Foster B."/>
            <person name="Gaskell J."/>
            <person name="Glotzer D."/>
            <person name="Gorecki P."/>
            <person name="Heitman J."/>
            <person name="Hesse C."/>
            <person name="Hori C."/>
            <person name="Igarashi K."/>
            <person name="Jurgens J.A."/>
            <person name="Kallen N."/>
            <person name="Kersten P."/>
            <person name="Kohler A."/>
            <person name="Kuees U."/>
            <person name="Kumar T.K.A."/>
            <person name="Kuo A."/>
            <person name="LaButti K."/>
            <person name="Larrondo L.F."/>
            <person name="Lindquist E."/>
            <person name="Ling A."/>
            <person name="Lombard V."/>
            <person name="Lucas S."/>
            <person name="Lundell T."/>
            <person name="Martin R."/>
            <person name="McLaughlin D.J."/>
            <person name="Morgenstern I."/>
            <person name="Morin E."/>
            <person name="Murat C."/>
            <person name="Nagy L.G."/>
            <person name="Nolan M."/>
            <person name="Ohm R.A."/>
            <person name="Patyshakuliyeva A."/>
            <person name="Rokas A."/>
            <person name="Ruiz-Duenas F.J."/>
            <person name="Sabat G."/>
            <person name="Salamov A."/>
            <person name="Samejima M."/>
            <person name="Schmutz J."/>
            <person name="Slot J.C."/>
            <person name="St John F."/>
            <person name="Stenlid J."/>
            <person name="Sun H."/>
            <person name="Sun S."/>
            <person name="Syed K."/>
            <person name="Tsang A."/>
            <person name="Wiebenga A."/>
            <person name="Young D."/>
            <person name="Pisabarro A."/>
            <person name="Eastwood D.C."/>
            <person name="Martin F."/>
            <person name="Cullen D."/>
            <person name="Grigoriev I.V."/>
            <person name="Hibbett D.S."/>
        </authorList>
    </citation>
    <scope>NUCLEOTIDE SEQUENCE</scope>
    <source>
        <strain evidence="12">FP-58527</strain>
    </source>
</reference>
<comment type="catalytic activity">
    <reaction evidence="1 7">
        <text>a 1,2-diacyl-sn-glycero-3-phosphocholine + H2O = a 1,2-diacyl-sn-glycero-3-phosphate + choline + H(+)</text>
        <dbReference type="Rhea" id="RHEA:14445"/>
        <dbReference type="ChEBI" id="CHEBI:15354"/>
        <dbReference type="ChEBI" id="CHEBI:15377"/>
        <dbReference type="ChEBI" id="CHEBI:15378"/>
        <dbReference type="ChEBI" id="CHEBI:57643"/>
        <dbReference type="ChEBI" id="CHEBI:58608"/>
        <dbReference type="EC" id="3.1.4.4"/>
    </reaction>
</comment>
<gene>
    <name evidence="11" type="ORF">FOMPIDRAFT_1165386</name>
</gene>
<dbReference type="eggNOG" id="KOG1329">
    <property type="taxonomic scope" value="Eukaryota"/>
</dbReference>
<feature type="compositionally biased region" description="Basic and acidic residues" evidence="8">
    <location>
        <begin position="443"/>
        <end position="453"/>
    </location>
</feature>
<dbReference type="InterPro" id="IPR015679">
    <property type="entry name" value="PLipase_D_fam"/>
</dbReference>
<feature type="domain" description="PH" evidence="9">
    <location>
        <begin position="257"/>
        <end position="507"/>
    </location>
</feature>
<evidence type="ECO:0000259" key="9">
    <source>
        <dbReference type="PROSITE" id="PS50003"/>
    </source>
</evidence>
<keyword evidence="12" id="KW-1185">Reference proteome</keyword>
<dbReference type="FunCoup" id="S8E0Z3">
    <property type="interactions" value="445"/>
</dbReference>
<evidence type="ECO:0000256" key="6">
    <source>
        <dbReference type="ARBA" id="ARBA00023098"/>
    </source>
</evidence>
<dbReference type="PROSITE" id="PS50003">
    <property type="entry name" value="PH_DOMAIN"/>
    <property type="match status" value="1"/>
</dbReference>
<feature type="compositionally biased region" description="Pro residues" evidence="8">
    <location>
        <begin position="11"/>
        <end position="21"/>
    </location>
</feature>
<dbReference type="SUPFAM" id="SSF64268">
    <property type="entry name" value="PX domain"/>
    <property type="match status" value="1"/>
</dbReference>
<organism evidence="11 12">
    <name type="scientific">Fomitopsis schrenkii</name>
    <name type="common">Brown rot fungus</name>
    <dbReference type="NCBI Taxonomy" id="2126942"/>
    <lineage>
        <taxon>Eukaryota</taxon>
        <taxon>Fungi</taxon>
        <taxon>Dikarya</taxon>
        <taxon>Basidiomycota</taxon>
        <taxon>Agaricomycotina</taxon>
        <taxon>Agaricomycetes</taxon>
        <taxon>Polyporales</taxon>
        <taxon>Fomitopsis</taxon>
    </lineage>
</organism>
<dbReference type="GO" id="GO:0009395">
    <property type="term" value="P:phospholipid catabolic process"/>
    <property type="evidence" value="ECO:0007669"/>
    <property type="project" value="TreeGrafter"/>
</dbReference>
<dbReference type="HOGENOM" id="CLU_000690_3_2_1"/>
<evidence type="ECO:0000256" key="4">
    <source>
        <dbReference type="ARBA" id="ARBA00022801"/>
    </source>
</evidence>
<dbReference type="GO" id="GO:0035091">
    <property type="term" value="F:phosphatidylinositol binding"/>
    <property type="evidence" value="ECO:0007669"/>
    <property type="project" value="InterPro"/>
</dbReference>
<proteinExistence type="inferred from homology"/>
<accession>S8E0Z3</accession>
<evidence type="ECO:0000313" key="12">
    <source>
        <dbReference type="Proteomes" id="UP000015241"/>
    </source>
</evidence>
<dbReference type="CDD" id="cd09141">
    <property type="entry name" value="PLDc_vPLD1_2_yPLD_like_2"/>
    <property type="match status" value="1"/>
</dbReference>
<dbReference type="Gene3D" id="3.30.870.10">
    <property type="entry name" value="Endonuclease Chain A"/>
    <property type="match status" value="2"/>
</dbReference>
<dbReference type="SMART" id="SM00233">
    <property type="entry name" value="PH"/>
    <property type="match status" value="1"/>
</dbReference>
<feature type="domain" description="PLD phosphodiesterase" evidence="10">
    <location>
        <begin position="932"/>
        <end position="959"/>
    </location>
</feature>
<evidence type="ECO:0000313" key="11">
    <source>
        <dbReference type="EMBL" id="EPS98457.1"/>
    </source>
</evidence>